<dbReference type="Pfam" id="PF12937">
    <property type="entry name" value="F-box-like"/>
    <property type="match status" value="1"/>
</dbReference>
<dbReference type="PANTHER" id="PTHR47722:SF1">
    <property type="entry name" value="F-BOX DOMAIN CONTAINING PROTEIN, EXPRESSED"/>
    <property type="match status" value="1"/>
</dbReference>
<name>A0A445FY46_GLYSO</name>
<dbReference type="PROSITE" id="PS50181">
    <property type="entry name" value="FBOX"/>
    <property type="match status" value="1"/>
</dbReference>
<dbReference type="EMBL" id="QZWG01000018">
    <property type="protein sequence ID" value="RZB53831.1"/>
    <property type="molecule type" value="Genomic_DNA"/>
</dbReference>
<keyword evidence="3" id="KW-1185">Reference proteome</keyword>
<proteinExistence type="predicted"/>
<gene>
    <name evidence="2" type="ORF">D0Y65_049670</name>
</gene>
<dbReference type="PANTHER" id="PTHR47722">
    <property type="entry name" value="EXPRESSED PROTEIN"/>
    <property type="match status" value="1"/>
</dbReference>
<feature type="domain" description="F-box" evidence="1">
    <location>
        <begin position="100"/>
        <end position="146"/>
    </location>
</feature>
<dbReference type="InterPro" id="IPR044207">
    <property type="entry name" value="At5g39250-like"/>
</dbReference>
<reference evidence="2 3" key="1">
    <citation type="submission" date="2018-09" db="EMBL/GenBank/DDBJ databases">
        <title>A high-quality reference genome of wild soybean provides a powerful tool to mine soybean genomes.</title>
        <authorList>
            <person name="Xie M."/>
            <person name="Chung C.Y.L."/>
            <person name="Li M.-W."/>
            <person name="Wong F.-L."/>
            <person name="Chan T.-F."/>
            <person name="Lam H.-M."/>
        </authorList>
    </citation>
    <scope>NUCLEOTIDE SEQUENCE [LARGE SCALE GENOMIC DNA]</scope>
    <source>
        <strain evidence="3">cv. W05</strain>
        <tissue evidence="2">Hypocotyl of etiolated seedlings</tissue>
    </source>
</reference>
<accession>A0A445FY46</accession>
<organism evidence="2 3">
    <name type="scientific">Glycine soja</name>
    <name type="common">Wild soybean</name>
    <dbReference type="NCBI Taxonomy" id="3848"/>
    <lineage>
        <taxon>Eukaryota</taxon>
        <taxon>Viridiplantae</taxon>
        <taxon>Streptophyta</taxon>
        <taxon>Embryophyta</taxon>
        <taxon>Tracheophyta</taxon>
        <taxon>Spermatophyta</taxon>
        <taxon>Magnoliopsida</taxon>
        <taxon>eudicotyledons</taxon>
        <taxon>Gunneridae</taxon>
        <taxon>Pentapetalae</taxon>
        <taxon>rosids</taxon>
        <taxon>fabids</taxon>
        <taxon>Fabales</taxon>
        <taxon>Fabaceae</taxon>
        <taxon>Papilionoideae</taxon>
        <taxon>50 kb inversion clade</taxon>
        <taxon>NPAAA clade</taxon>
        <taxon>indigoferoid/millettioid clade</taxon>
        <taxon>Phaseoleae</taxon>
        <taxon>Glycine</taxon>
        <taxon>Glycine subgen. Soja</taxon>
    </lineage>
</organism>
<dbReference type="SUPFAM" id="SSF81383">
    <property type="entry name" value="F-box domain"/>
    <property type="match status" value="1"/>
</dbReference>
<evidence type="ECO:0000313" key="2">
    <source>
        <dbReference type="EMBL" id="RZB53831.1"/>
    </source>
</evidence>
<dbReference type="InterPro" id="IPR001810">
    <property type="entry name" value="F-box_dom"/>
</dbReference>
<evidence type="ECO:0000313" key="3">
    <source>
        <dbReference type="Proteomes" id="UP000289340"/>
    </source>
</evidence>
<sequence>MKRGTLKKDEARVYGSGMPFGIENPLKSKSSIASLKAPWAGGTVSLHLLPSTCLLSKVPGSDLVPSPLILGRASLATRHHQPHLSPVTPYPRRHASIFYVQFLAMASEEVLKAVFPFLDGVDLASCMAVDKQWKDIASDDFLWKCLCAKRWPSICKQPNPSTLTYYKFYKTFHKRQHRRTLLPPRISFDDLEFFIDIWAENTLLFSEVVPGSVLQAGFKAPASGVCDMLKFQLEGSEYKMTFPVEPRFTIPSGQNQNVSVSVMVGRKDSNKVARVINKSMFDYIDRSSYRALAFDYLDISPGYPFLSGIRAWISLLFMEDRNEDLMDVFGIQMDFCDVANSKEEVLWLLDMLDWK</sequence>
<dbReference type="AlphaFoldDB" id="A0A445FY46"/>
<comment type="caution">
    <text evidence="2">The sequence shown here is derived from an EMBL/GenBank/DDBJ whole genome shotgun (WGS) entry which is preliminary data.</text>
</comment>
<evidence type="ECO:0000259" key="1">
    <source>
        <dbReference type="PROSITE" id="PS50181"/>
    </source>
</evidence>
<dbReference type="Gene3D" id="1.20.1280.50">
    <property type="match status" value="1"/>
</dbReference>
<protein>
    <submittedName>
        <fullName evidence="2">F-box protein</fullName>
    </submittedName>
</protein>
<dbReference type="Proteomes" id="UP000289340">
    <property type="component" value="Chromosome 18"/>
</dbReference>
<dbReference type="InterPro" id="IPR036047">
    <property type="entry name" value="F-box-like_dom_sf"/>
</dbReference>